<organism evidence="18 19">
    <name type="scientific">Pelodiscus sinensis</name>
    <name type="common">Chinese softshell turtle</name>
    <name type="synonym">Trionyx sinensis</name>
    <dbReference type="NCBI Taxonomy" id="13735"/>
    <lineage>
        <taxon>Eukaryota</taxon>
        <taxon>Metazoa</taxon>
        <taxon>Chordata</taxon>
        <taxon>Craniata</taxon>
        <taxon>Vertebrata</taxon>
        <taxon>Euteleostomi</taxon>
        <taxon>Archelosauria</taxon>
        <taxon>Testudinata</taxon>
        <taxon>Testudines</taxon>
        <taxon>Cryptodira</taxon>
        <taxon>Trionychia</taxon>
        <taxon>Trionychidae</taxon>
        <taxon>Pelodiscus</taxon>
    </lineage>
</organism>
<reference evidence="19" key="1">
    <citation type="submission" date="2011-10" db="EMBL/GenBank/DDBJ databases">
        <authorList>
            <consortium name="Soft-shell Turtle Genome Consortium"/>
        </authorList>
    </citation>
    <scope>NUCLEOTIDE SEQUENCE [LARGE SCALE GENOMIC DNA]</scope>
    <source>
        <strain evidence="19">Daiwa-1</strain>
    </source>
</reference>
<dbReference type="InterPro" id="IPR015468">
    <property type="entry name" value="CD8_asu"/>
</dbReference>
<dbReference type="InterPro" id="IPR013106">
    <property type="entry name" value="Ig_V-set"/>
</dbReference>
<dbReference type="GO" id="GO:0045065">
    <property type="term" value="P:cytotoxic T cell differentiation"/>
    <property type="evidence" value="ECO:0007669"/>
    <property type="project" value="TreeGrafter"/>
</dbReference>
<evidence type="ECO:0000256" key="9">
    <source>
        <dbReference type="ARBA" id="ARBA00023136"/>
    </source>
</evidence>
<evidence type="ECO:0000256" key="2">
    <source>
        <dbReference type="ARBA" id="ARBA00021525"/>
    </source>
</evidence>
<evidence type="ECO:0000259" key="17">
    <source>
        <dbReference type="PROSITE" id="PS50835"/>
    </source>
</evidence>
<reference evidence="18" key="4">
    <citation type="submission" date="2025-09" db="UniProtKB">
        <authorList>
            <consortium name="Ensembl"/>
        </authorList>
    </citation>
    <scope>IDENTIFICATION</scope>
</reference>
<proteinExistence type="predicted"/>
<reference evidence="19" key="2">
    <citation type="journal article" date="2013" name="Nat. Genet.">
        <title>The draft genomes of soft-shell turtle and green sea turtle yield insights into the development and evolution of the turtle-specific body plan.</title>
        <authorList>
            <person name="Wang Z."/>
            <person name="Pascual-Anaya J."/>
            <person name="Zadissa A."/>
            <person name="Li W."/>
            <person name="Niimura Y."/>
            <person name="Huang Z."/>
            <person name="Li C."/>
            <person name="White S."/>
            <person name="Xiong Z."/>
            <person name="Fang D."/>
            <person name="Wang B."/>
            <person name="Ming Y."/>
            <person name="Chen Y."/>
            <person name="Zheng Y."/>
            <person name="Kuraku S."/>
            <person name="Pignatelli M."/>
            <person name="Herrero J."/>
            <person name="Beal K."/>
            <person name="Nozawa M."/>
            <person name="Li Q."/>
            <person name="Wang J."/>
            <person name="Zhang H."/>
            <person name="Yu L."/>
            <person name="Shigenobu S."/>
            <person name="Wang J."/>
            <person name="Liu J."/>
            <person name="Flicek P."/>
            <person name="Searle S."/>
            <person name="Wang J."/>
            <person name="Kuratani S."/>
            <person name="Yin Y."/>
            <person name="Aken B."/>
            <person name="Zhang G."/>
            <person name="Irie N."/>
        </authorList>
    </citation>
    <scope>NUCLEOTIDE SEQUENCE [LARGE SCALE GENOMIC DNA]</scope>
    <source>
        <strain evidence="19">Daiwa-1</strain>
    </source>
</reference>
<evidence type="ECO:0000256" key="11">
    <source>
        <dbReference type="ARBA" id="ARBA00023157"/>
    </source>
</evidence>
<dbReference type="InterPro" id="IPR003599">
    <property type="entry name" value="Ig_sub"/>
</dbReference>
<evidence type="ECO:0000256" key="4">
    <source>
        <dbReference type="ARBA" id="ARBA00022692"/>
    </source>
</evidence>
<dbReference type="OMA" id="KCKCIRP"/>
<dbReference type="Ensembl" id="ENSPSIT00000018035.1">
    <property type="protein sequence ID" value="ENSPSIP00000017952.1"/>
    <property type="gene ID" value="ENSPSIG00000015933.1"/>
</dbReference>
<feature type="domain" description="Ig-like" evidence="17">
    <location>
        <begin position="66"/>
        <end position="157"/>
    </location>
</feature>
<dbReference type="Gene3D" id="2.60.40.10">
    <property type="entry name" value="Immunoglobulins"/>
    <property type="match status" value="1"/>
</dbReference>
<evidence type="ECO:0000256" key="8">
    <source>
        <dbReference type="ARBA" id="ARBA00023130"/>
    </source>
</evidence>
<evidence type="ECO:0000256" key="5">
    <source>
        <dbReference type="ARBA" id="ARBA00022729"/>
    </source>
</evidence>
<keyword evidence="10" id="KW-0564">Palmitate</keyword>
<dbReference type="SMART" id="SM00406">
    <property type="entry name" value="IGv"/>
    <property type="match status" value="1"/>
</dbReference>
<evidence type="ECO:0000256" key="14">
    <source>
        <dbReference type="ARBA" id="ARBA00023319"/>
    </source>
</evidence>
<feature type="compositionally biased region" description="Low complexity" evidence="15">
    <location>
        <begin position="176"/>
        <end position="187"/>
    </location>
</feature>
<evidence type="ECO:0000313" key="18">
    <source>
        <dbReference type="Ensembl" id="ENSPSIP00000017952.1"/>
    </source>
</evidence>
<accession>K7GCE1</accession>
<dbReference type="GO" id="GO:0007166">
    <property type="term" value="P:cell surface receptor signaling pathway"/>
    <property type="evidence" value="ECO:0007669"/>
    <property type="project" value="TreeGrafter"/>
</dbReference>
<feature type="transmembrane region" description="Helical" evidence="16">
    <location>
        <begin position="214"/>
        <end position="237"/>
    </location>
</feature>
<dbReference type="EMBL" id="AGCU01009836">
    <property type="status" value="NOT_ANNOTATED_CDS"/>
    <property type="molecule type" value="Genomic_DNA"/>
</dbReference>
<dbReference type="AlphaFoldDB" id="K7GCE1"/>
<dbReference type="PROSITE" id="PS50835">
    <property type="entry name" value="IG_LIKE"/>
    <property type="match status" value="1"/>
</dbReference>
<feature type="region of interest" description="Disordered" evidence="15">
    <location>
        <begin position="176"/>
        <end position="202"/>
    </location>
</feature>
<dbReference type="EMBL" id="AGCU01009835">
    <property type="status" value="NOT_ANNOTATED_CDS"/>
    <property type="molecule type" value="Genomic_DNA"/>
</dbReference>
<keyword evidence="19" id="KW-1185">Reference proteome</keyword>
<keyword evidence="7 16" id="KW-1133">Transmembrane helix</keyword>
<keyword evidence="8" id="KW-1064">Adaptive immunity</keyword>
<keyword evidence="13" id="KW-0449">Lipoprotein</keyword>
<dbReference type="PANTHER" id="PTHR10441:SF2">
    <property type="entry name" value="T-CELL SURFACE GLYCOPROTEIN CD8 ALPHA CHAIN"/>
    <property type="match status" value="1"/>
</dbReference>
<reference evidence="18" key="3">
    <citation type="submission" date="2025-08" db="UniProtKB">
        <authorList>
            <consortium name="Ensembl"/>
        </authorList>
    </citation>
    <scope>IDENTIFICATION</scope>
</reference>
<feature type="compositionally biased region" description="Basic and acidic residues" evidence="15">
    <location>
        <begin position="191"/>
        <end position="202"/>
    </location>
</feature>
<sequence length="266" mass="29252">MSYQVKSANSSLFYCALLENSRHKEIMARVASLLFFLSLSLCCCRSQGQRSKMSVKVRNSSPFVLGAKVELECVISDNSLADSGASWIRQPKDSAPQFILFISSLSRVAPTEDGKPPAGFEAKKDSNIYKLTVKSFQKQDQGNYYCIVNRNQMLHFSSGVPLYLPVPTTTTAAPTTKAALTPSSPASHTKAAQDCKHPSAPDTPRTKLDFSCSLFIWAPLAGACFLLLVALLVTIVVCQKSRRRRCKCKRPMNGNNGKPSMPNRYV</sequence>
<dbReference type="PANTHER" id="PTHR10441">
    <property type="entry name" value="CD8 ALPHA CHAIN"/>
    <property type="match status" value="1"/>
</dbReference>
<dbReference type="InterPro" id="IPR007110">
    <property type="entry name" value="Ig-like_dom"/>
</dbReference>
<dbReference type="Pfam" id="PF07686">
    <property type="entry name" value="V-set"/>
    <property type="match status" value="1"/>
</dbReference>
<dbReference type="STRING" id="13735.ENSPSIP00000017952"/>
<dbReference type="eggNOG" id="ENOG502SAZN">
    <property type="taxonomic scope" value="Eukaryota"/>
</dbReference>
<keyword evidence="11" id="KW-1015">Disulfide bond</keyword>
<keyword evidence="14" id="KW-0393">Immunoglobulin domain</keyword>
<dbReference type="InterPro" id="IPR013783">
    <property type="entry name" value="Ig-like_fold"/>
</dbReference>
<dbReference type="EMBL" id="AGCU01009834">
    <property type="status" value="NOT_ANNOTATED_CDS"/>
    <property type="molecule type" value="Genomic_DNA"/>
</dbReference>
<keyword evidence="12" id="KW-0325">Glycoprotein</keyword>
<dbReference type="InterPro" id="IPR036179">
    <property type="entry name" value="Ig-like_dom_sf"/>
</dbReference>
<protein>
    <recommendedName>
        <fullName evidence="2">T-cell surface glycoprotein CD8 alpha chain</fullName>
    </recommendedName>
</protein>
<dbReference type="GO" id="GO:0002456">
    <property type="term" value="P:T cell mediated immunity"/>
    <property type="evidence" value="ECO:0007669"/>
    <property type="project" value="TreeGrafter"/>
</dbReference>
<evidence type="ECO:0000256" key="15">
    <source>
        <dbReference type="SAM" id="MobiDB-lite"/>
    </source>
</evidence>
<dbReference type="SMART" id="SM00409">
    <property type="entry name" value="IG"/>
    <property type="match status" value="1"/>
</dbReference>
<evidence type="ECO:0000256" key="16">
    <source>
        <dbReference type="SAM" id="Phobius"/>
    </source>
</evidence>
<evidence type="ECO:0000256" key="3">
    <source>
        <dbReference type="ARBA" id="ARBA00022475"/>
    </source>
</evidence>
<keyword evidence="4 16" id="KW-0812">Transmembrane</keyword>
<dbReference type="HOGENOM" id="CLU_085753_1_0_1"/>
<evidence type="ECO:0000256" key="7">
    <source>
        <dbReference type="ARBA" id="ARBA00022989"/>
    </source>
</evidence>
<keyword evidence="3" id="KW-1003">Cell membrane</keyword>
<dbReference type="Proteomes" id="UP000007267">
    <property type="component" value="Unassembled WGS sequence"/>
</dbReference>
<evidence type="ECO:0000313" key="19">
    <source>
        <dbReference type="Proteomes" id="UP000007267"/>
    </source>
</evidence>
<dbReference type="SUPFAM" id="SSF48726">
    <property type="entry name" value="Immunoglobulin"/>
    <property type="match status" value="1"/>
</dbReference>
<evidence type="ECO:0000256" key="13">
    <source>
        <dbReference type="ARBA" id="ARBA00023288"/>
    </source>
</evidence>
<keyword evidence="9 16" id="KW-0472">Membrane</keyword>
<dbReference type="GO" id="GO:0009897">
    <property type="term" value="C:external side of plasma membrane"/>
    <property type="evidence" value="ECO:0007669"/>
    <property type="project" value="TreeGrafter"/>
</dbReference>
<comment type="subcellular location">
    <subcellularLocation>
        <location evidence="1">Cell membrane</location>
        <topology evidence="1">Single-pass type I membrane protein</topology>
    </subcellularLocation>
</comment>
<name>K7GCE1_PELSI</name>
<dbReference type="GeneTree" id="ENSGT00940000156588"/>
<evidence type="ECO:0000256" key="12">
    <source>
        <dbReference type="ARBA" id="ARBA00023180"/>
    </source>
</evidence>
<evidence type="ECO:0000256" key="10">
    <source>
        <dbReference type="ARBA" id="ARBA00023139"/>
    </source>
</evidence>
<gene>
    <name evidence="18" type="primary">CD8A</name>
</gene>
<keyword evidence="5" id="KW-0732">Signal</keyword>
<evidence type="ECO:0000256" key="6">
    <source>
        <dbReference type="ARBA" id="ARBA00022859"/>
    </source>
</evidence>
<evidence type="ECO:0000256" key="1">
    <source>
        <dbReference type="ARBA" id="ARBA00004251"/>
    </source>
</evidence>
<keyword evidence="6" id="KW-0391">Immunity</keyword>